<evidence type="ECO:0000313" key="3">
    <source>
        <dbReference type="Proteomes" id="UP000607653"/>
    </source>
</evidence>
<keyword evidence="3" id="KW-1185">Reference proteome</keyword>
<gene>
    <name evidence="1" type="ORF">HUJ06_005983</name>
    <name evidence="2" type="ORF">HUJ06_005985</name>
</gene>
<proteinExistence type="predicted"/>
<organism evidence="2 3">
    <name type="scientific">Nelumbo nucifera</name>
    <name type="common">Sacred lotus</name>
    <dbReference type="NCBI Taxonomy" id="4432"/>
    <lineage>
        <taxon>Eukaryota</taxon>
        <taxon>Viridiplantae</taxon>
        <taxon>Streptophyta</taxon>
        <taxon>Embryophyta</taxon>
        <taxon>Tracheophyta</taxon>
        <taxon>Spermatophyta</taxon>
        <taxon>Magnoliopsida</taxon>
        <taxon>Proteales</taxon>
        <taxon>Nelumbonaceae</taxon>
        <taxon>Nelumbo</taxon>
    </lineage>
</organism>
<sequence>MKPLATVSDFPSRQSLLPFPMTGFGRKLQQHCERRLEFFLLSLPVGNEIIGYRFSAGSRSNTVSASSQSTFLPLPMIACHWQRSVIQHGMKLPSAKDEVAGQLYSKGMKLVSARSCNITVSA</sequence>
<dbReference type="Proteomes" id="UP000607653">
    <property type="component" value="Unassembled WGS sequence"/>
</dbReference>
<reference evidence="2 3" key="1">
    <citation type="journal article" date="2020" name="Mol. Biol. Evol.">
        <title>Distinct Expression and Methylation Patterns for Genes with Different Fates following a Single Whole-Genome Duplication in Flowering Plants.</title>
        <authorList>
            <person name="Shi T."/>
            <person name="Rahmani R.S."/>
            <person name="Gugger P.F."/>
            <person name="Wang M."/>
            <person name="Li H."/>
            <person name="Zhang Y."/>
            <person name="Li Z."/>
            <person name="Wang Q."/>
            <person name="Van de Peer Y."/>
            <person name="Marchal K."/>
            <person name="Chen J."/>
        </authorList>
    </citation>
    <scope>NUCLEOTIDE SEQUENCE [LARGE SCALE GENOMIC DNA]</scope>
    <source>
        <tissue evidence="2">Leaf</tissue>
    </source>
</reference>
<evidence type="ECO:0000313" key="1">
    <source>
        <dbReference type="EMBL" id="DAD35343.1"/>
    </source>
</evidence>
<accession>A0A822YW35</accession>
<protein>
    <submittedName>
        <fullName evidence="2">Uncharacterized protein</fullName>
    </submittedName>
</protein>
<evidence type="ECO:0000313" key="2">
    <source>
        <dbReference type="EMBL" id="DAD35345.1"/>
    </source>
</evidence>
<dbReference type="EMBL" id="DUZY01000004">
    <property type="protein sequence ID" value="DAD35345.1"/>
    <property type="molecule type" value="Genomic_DNA"/>
</dbReference>
<name>A0A822YW35_NELNU</name>
<dbReference type="AlphaFoldDB" id="A0A822YW35"/>
<dbReference type="EMBL" id="DUZY01000004">
    <property type="protein sequence ID" value="DAD35343.1"/>
    <property type="molecule type" value="Genomic_DNA"/>
</dbReference>
<comment type="caution">
    <text evidence="2">The sequence shown here is derived from an EMBL/GenBank/DDBJ whole genome shotgun (WGS) entry which is preliminary data.</text>
</comment>